<evidence type="ECO:0000259" key="3">
    <source>
        <dbReference type="PROSITE" id="PS50041"/>
    </source>
</evidence>
<evidence type="ECO:0000313" key="4">
    <source>
        <dbReference type="EMBL" id="EDV26168.1"/>
    </source>
</evidence>
<keyword evidence="2" id="KW-0732">Signal</keyword>
<feature type="domain" description="C-type lectin" evidence="3">
    <location>
        <begin position="49"/>
        <end position="162"/>
    </location>
</feature>
<evidence type="ECO:0000256" key="1">
    <source>
        <dbReference type="SAM" id="Phobius"/>
    </source>
</evidence>
<dbReference type="GO" id="GO:0009897">
    <property type="term" value="C:external side of plasma membrane"/>
    <property type="evidence" value="ECO:0000318"/>
    <property type="project" value="GO_Central"/>
</dbReference>
<dbReference type="Proteomes" id="UP000009022">
    <property type="component" value="Unassembled WGS sequence"/>
</dbReference>
<dbReference type="InterPro" id="IPR001304">
    <property type="entry name" value="C-type_lectin-like"/>
</dbReference>
<dbReference type="EMBL" id="DS985244">
    <property type="protein sequence ID" value="EDV26168.1"/>
    <property type="molecule type" value="Genomic_DNA"/>
</dbReference>
<dbReference type="GO" id="GO:0006955">
    <property type="term" value="P:immune response"/>
    <property type="evidence" value="ECO:0000318"/>
    <property type="project" value="GO_Central"/>
</dbReference>
<dbReference type="Pfam" id="PF00059">
    <property type="entry name" value="Lectin_C"/>
    <property type="match status" value="1"/>
</dbReference>
<dbReference type="CTD" id="6753414"/>
<keyword evidence="1" id="KW-1133">Transmembrane helix</keyword>
<keyword evidence="1" id="KW-0472">Membrane</keyword>
<evidence type="ECO:0000313" key="5">
    <source>
        <dbReference type="Proteomes" id="UP000009022"/>
    </source>
</evidence>
<keyword evidence="5" id="KW-1185">Reference proteome</keyword>
<dbReference type="HOGENOM" id="CLU_652717_0_0_1"/>
<dbReference type="SMART" id="SM00034">
    <property type="entry name" value="CLECT"/>
    <property type="match status" value="1"/>
</dbReference>
<evidence type="ECO:0000256" key="2">
    <source>
        <dbReference type="SAM" id="SignalP"/>
    </source>
</evidence>
<keyword evidence="1" id="KW-0812">Transmembrane</keyword>
<dbReference type="PROSITE" id="PS50041">
    <property type="entry name" value="C_TYPE_LECTIN_2"/>
    <property type="match status" value="1"/>
</dbReference>
<reference evidence="4 5" key="1">
    <citation type="journal article" date="2008" name="Nature">
        <title>The Trichoplax genome and the nature of placozoans.</title>
        <authorList>
            <person name="Srivastava M."/>
            <person name="Begovic E."/>
            <person name="Chapman J."/>
            <person name="Putnam N.H."/>
            <person name="Hellsten U."/>
            <person name="Kawashima T."/>
            <person name="Kuo A."/>
            <person name="Mitros T."/>
            <person name="Salamov A."/>
            <person name="Carpenter M.L."/>
            <person name="Signorovitch A.Y."/>
            <person name="Moreno M.A."/>
            <person name="Kamm K."/>
            <person name="Grimwood J."/>
            <person name="Schmutz J."/>
            <person name="Shapiro H."/>
            <person name="Grigoriev I.V."/>
            <person name="Buss L.W."/>
            <person name="Schierwater B."/>
            <person name="Dellaporta S.L."/>
            <person name="Rokhsar D.S."/>
        </authorList>
    </citation>
    <scope>NUCLEOTIDE SEQUENCE [LARGE SCALE GENOMIC DNA]</scope>
    <source>
        <strain evidence="4 5">Grell-BS-1999</strain>
    </source>
</reference>
<feature type="transmembrane region" description="Helical" evidence="1">
    <location>
        <begin position="391"/>
        <end position="415"/>
    </location>
</feature>
<dbReference type="Gene3D" id="3.10.100.10">
    <property type="entry name" value="Mannose-Binding Protein A, subunit A"/>
    <property type="match status" value="1"/>
</dbReference>
<dbReference type="GeneID" id="6753414"/>
<proteinExistence type="predicted"/>
<protein>
    <recommendedName>
        <fullName evidence="3">C-type lectin domain-containing protein</fullName>
    </recommendedName>
</protein>
<feature type="chain" id="PRO_5002796938" description="C-type lectin domain-containing protein" evidence="2">
    <location>
        <begin position="19"/>
        <end position="421"/>
    </location>
</feature>
<organism evidence="4 5">
    <name type="scientific">Trichoplax adhaerens</name>
    <name type="common">Trichoplax reptans</name>
    <dbReference type="NCBI Taxonomy" id="10228"/>
    <lineage>
        <taxon>Eukaryota</taxon>
        <taxon>Metazoa</taxon>
        <taxon>Placozoa</taxon>
        <taxon>Uniplacotomia</taxon>
        <taxon>Trichoplacea</taxon>
        <taxon>Trichoplacidae</taxon>
        <taxon>Trichoplax</taxon>
    </lineage>
</organism>
<dbReference type="InterPro" id="IPR016187">
    <property type="entry name" value="CTDL_fold"/>
</dbReference>
<name>B3RTP3_TRIAD</name>
<dbReference type="SUPFAM" id="SSF56436">
    <property type="entry name" value="C-type lectin-like"/>
    <property type="match status" value="1"/>
</dbReference>
<dbReference type="PhylomeDB" id="B3RTP3"/>
<sequence length="421" mass="46295">MACCIFLNLLSRFRSCKLSTCFPATDAEVIPEIITKAFGDCGDTEWYSLSNICYKVVDTSSIIKYASASSICQSSGGGLVKVDSRDVRQLLIDIMSTNEYYWIGLRDIDETNNPTAYRWIIDNEVASGYVDWGYYQPHYYYQDCVVYAYRLQAWGWYDVHCEGIEGFRAHYICQKSSISLSAIESSDITSSLVAASTESAMHVDQEISSSYTVDFEQPELSSDTSAQQITIAATTLMEVTQLVNFERSSLQAGGQSSSNTIQKQSSSMTSVSANLVLWNGELYHASATLSITSSLVNETLPDASIEVVKSANLLSSSTPVLSDEWTAYIDPTATQSAPDYTTIMEDGVTYISPTSPYEISLPLSAVDELVTIRKNSNLKVIIGIHSFRDNISMVAAEFCIIGIIHIIAVVSNLIAPTYKAD</sequence>
<gene>
    <name evidence="4" type="ORF">TRIADDRAFT_55996</name>
</gene>
<dbReference type="PANTHER" id="PTHR22803">
    <property type="entry name" value="MANNOSE, PHOSPHOLIPASE, LECTIN RECEPTOR RELATED"/>
    <property type="match status" value="1"/>
</dbReference>
<dbReference type="InterPro" id="IPR050111">
    <property type="entry name" value="C-type_lectin/snaclec_domain"/>
</dbReference>
<dbReference type="AlphaFoldDB" id="B3RTP3"/>
<dbReference type="RefSeq" id="XP_002112201.1">
    <property type="nucleotide sequence ID" value="XM_002112165.1"/>
</dbReference>
<dbReference type="CDD" id="cd00037">
    <property type="entry name" value="CLECT"/>
    <property type="match status" value="1"/>
</dbReference>
<dbReference type="InterPro" id="IPR016186">
    <property type="entry name" value="C-type_lectin-like/link_sf"/>
</dbReference>
<dbReference type="KEGG" id="tad:TRIADDRAFT_55996"/>
<dbReference type="OrthoDB" id="2142683at2759"/>
<feature type="signal peptide" evidence="2">
    <location>
        <begin position="1"/>
        <end position="18"/>
    </location>
</feature>
<dbReference type="GO" id="GO:0030246">
    <property type="term" value="F:carbohydrate binding"/>
    <property type="evidence" value="ECO:0000318"/>
    <property type="project" value="GO_Central"/>
</dbReference>
<dbReference type="GO" id="GO:0038187">
    <property type="term" value="F:pattern recognition receptor activity"/>
    <property type="evidence" value="ECO:0000318"/>
    <property type="project" value="GO_Central"/>
</dbReference>
<dbReference type="InParanoid" id="B3RTP3"/>
<accession>B3RTP3</accession>